<accession>A0A834TEY9</accession>
<protein>
    <submittedName>
        <fullName evidence="2">Uncharacterized protein</fullName>
    </submittedName>
</protein>
<sequence>MSQAPGLDRDTRSEPGEGTKGVIMEAAATGEPDRS</sequence>
<evidence type="ECO:0000313" key="2">
    <source>
        <dbReference type="EMBL" id="KAF7819745.1"/>
    </source>
</evidence>
<evidence type="ECO:0000256" key="1">
    <source>
        <dbReference type="SAM" id="MobiDB-lite"/>
    </source>
</evidence>
<evidence type="ECO:0000313" key="3">
    <source>
        <dbReference type="Proteomes" id="UP000634136"/>
    </source>
</evidence>
<feature type="region of interest" description="Disordered" evidence="1">
    <location>
        <begin position="1"/>
        <end position="35"/>
    </location>
</feature>
<dbReference type="EMBL" id="JAAIUW010000008">
    <property type="protein sequence ID" value="KAF7819745.1"/>
    <property type="molecule type" value="Genomic_DNA"/>
</dbReference>
<dbReference type="AlphaFoldDB" id="A0A834TEY9"/>
<gene>
    <name evidence="2" type="ORF">G2W53_025200</name>
</gene>
<dbReference type="Proteomes" id="UP000634136">
    <property type="component" value="Unassembled WGS sequence"/>
</dbReference>
<feature type="compositionally biased region" description="Basic and acidic residues" evidence="1">
    <location>
        <begin position="7"/>
        <end position="17"/>
    </location>
</feature>
<comment type="caution">
    <text evidence="2">The sequence shown here is derived from an EMBL/GenBank/DDBJ whole genome shotgun (WGS) entry which is preliminary data.</text>
</comment>
<organism evidence="2 3">
    <name type="scientific">Senna tora</name>
    <dbReference type="NCBI Taxonomy" id="362788"/>
    <lineage>
        <taxon>Eukaryota</taxon>
        <taxon>Viridiplantae</taxon>
        <taxon>Streptophyta</taxon>
        <taxon>Embryophyta</taxon>
        <taxon>Tracheophyta</taxon>
        <taxon>Spermatophyta</taxon>
        <taxon>Magnoliopsida</taxon>
        <taxon>eudicotyledons</taxon>
        <taxon>Gunneridae</taxon>
        <taxon>Pentapetalae</taxon>
        <taxon>rosids</taxon>
        <taxon>fabids</taxon>
        <taxon>Fabales</taxon>
        <taxon>Fabaceae</taxon>
        <taxon>Caesalpinioideae</taxon>
        <taxon>Cassia clade</taxon>
        <taxon>Senna</taxon>
    </lineage>
</organism>
<reference evidence="2" key="1">
    <citation type="submission" date="2020-09" db="EMBL/GenBank/DDBJ databases">
        <title>Genome-Enabled Discovery of Anthraquinone Biosynthesis in Senna tora.</title>
        <authorList>
            <person name="Kang S.-H."/>
            <person name="Pandey R.P."/>
            <person name="Lee C.-M."/>
            <person name="Sim J.-S."/>
            <person name="Jeong J.-T."/>
            <person name="Choi B.-S."/>
            <person name="Jung M."/>
            <person name="Ginzburg D."/>
            <person name="Zhao K."/>
            <person name="Won S.Y."/>
            <person name="Oh T.-J."/>
            <person name="Yu Y."/>
            <person name="Kim N.-H."/>
            <person name="Lee O.R."/>
            <person name="Lee T.-H."/>
            <person name="Bashyal P."/>
            <person name="Kim T.-S."/>
            <person name="Lee W.-H."/>
            <person name="Kawkins C."/>
            <person name="Kim C.-K."/>
            <person name="Kim J.S."/>
            <person name="Ahn B.O."/>
            <person name="Rhee S.Y."/>
            <person name="Sohng J.K."/>
        </authorList>
    </citation>
    <scope>NUCLEOTIDE SEQUENCE</scope>
    <source>
        <tissue evidence="2">Leaf</tissue>
    </source>
</reference>
<name>A0A834TEY9_9FABA</name>
<proteinExistence type="predicted"/>
<dbReference type="OrthoDB" id="10425595at2759"/>
<keyword evidence="3" id="KW-1185">Reference proteome</keyword>